<dbReference type="Pfam" id="PF22936">
    <property type="entry name" value="Pol_BBD"/>
    <property type="match status" value="1"/>
</dbReference>
<keyword evidence="1" id="KW-0064">Aspartyl protease</keyword>
<dbReference type="InterPro" id="IPR054722">
    <property type="entry name" value="PolX-like_BBD"/>
</dbReference>
<dbReference type="CDD" id="cd09272">
    <property type="entry name" value="RNase_HI_RT_Ty1"/>
    <property type="match status" value="1"/>
</dbReference>
<evidence type="ECO:0000256" key="2">
    <source>
        <dbReference type="SAM" id="MobiDB-lite"/>
    </source>
</evidence>
<dbReference type="PROSITE" id="PS50994">
    <property type="entry name" value="INTEGRASE"/>
    <property type="match status" value="1"/>
</dbReference>
<evidence type="ECO:0000313" key="5">
    <source>
        <dbReference type="Proteomes" id="UP000288805"/>
    </source>
</evidence>
<feature type="region of interest" description="Disordered" evidence="2">
    <location>
        <begin position="1089"/>
        <end position="1115"/>
    </location>
</feature>
<feature type="domain" description="Integrase catalytic" evidence="3">
    <location>
        <begin position="532"/>
        <end position="696"/>
    </location>
</feature>
<comment type="caution">
    <text evidence="4">The sequence shown here is derived from an EMBL/GenBank/DDBJ whole genome shotgun (WGS) entry which is preliminary data.</text>
</comment>
<accession>A0A438DC44</accession>
<keyword evidence="1" id="KW-0645">Protease</keyword>
<dbReference type="InterPro" id="IPR013103">
    <property type="entry name" value="RVT_2"/>
</dbReference>
<dbReference type="SUPFAM" id="SSF53098">
    <property type="entry name" value="Ribonuclease H-like"/>
    <property type="match status" value="1"/>
</dbReference>
<dbReference type="InterPro" id="IPR025724">
    <property type="entry name" value="GAG-pre-integrase_dom"/>
</dbReference>
<feature type="compositionally biased region" description="Polar residues" evidence="2">
    <location>
        <begin position="255"/>
        <end position="266"/>
    </location>
</feature>
<organism evidence="4 5">
    <name type="scientific">Vitis vinifera</name>
    <name type="common">Grape</name>
    <dbReference type="NCBI Taxonomy" id="29760"/>
    <lineage>
        <taxon>Eukaryota</taxon>
        <taxon>Viridiplantae</taxon>
        <taxon>Streptophyta</taxon>
        <taxon>Embryophyta</taxon>
        <taxon>Tracheophyta</taxon>
        <taxon>Spermatophyta</taxon>
        <taxon>Magnoliopsida</taxon>
        <taxon>eudicotyledons</taxon>
        <taxon>Gunneridae</taxon>
        <taxon>Pentapetalae</taxon>
        <taxon>rosids</taxon>
        <taxon>Vitales</taxon>
        <taxon>Vitaceae</taxon>
        <taxon>Viteae</taxon>
        <taxon>Vitis</taxon>
    </lineage>
</organism>
<dbReference type="Pfam" id="PF07727">
    <property type="entry name" value="RVT_2"/>
    <property type="match status" value="1"/>
</dbReference>
<protein>
    <submittedName>
        <fullName evidence="4">Retrovirus-related Pol polyprotein from transposon RE1</fullName>
    </submittedName>
</protein>
<dbReference type="Gene3D" id="3.30.420.10">
    <property type="entry name" value="Ribonuclease H-like superfamily/Ribonuclease H"/>
    <property type="match status" value="1"/>
</dbReference>
<dbReference type="Pfam" id="PF14223">
    <property type="entry name" value="Retrotran_gag_2"/>
    <property type="match status" value="1"/>
</dbReference>
<dbReference type="PANTHER" id="PTHR11439:SF455">
    <property type="entry name" value="RLK (RECEPTOR-LIKE PROTEIN KINASE) 8, PUTATIVE-RELATED"/>
    <property type="match status" value="1"/>
</dbReference>
<evidence type="ECO:0000256" key="1">
    <source>
        <dbReference type="ARBA" id="ARBA00022750"/>
    </source>
</evidence>
<feature type="compositionally biased region" description="Polar residues" evidence="2">
    <location>
        <begin position="1103"/>
        <end position="1114"/>
    </location>
</feature>
<sequence length="1390" mass="155067">MPSSTQSSEHQLPSSSNHNSVSLLSLNHALPIKLDRSNYILWKTQMENVVYANGFEDYIEGTKSCPPKELPTGDLNPDFVQWRRFDRMVLSWMYSTLNPDIMGQIVGFQTSHEAWMALHKIFSASSKARIMQLRLEFQTTKKGGDAMLDYILKMKTISDNLAAVGEPVKERDHILQLLGGLGPDYNSIVASLTAREDDLSLHSVHSILLTHEQRLHLQHSSPTDPSFASAHMASVPSRQPNRPHQPRHYHHPSRPQHQASSSSNRPPTRFHPQQPRNNHPIPSAHNKPHHLSTRPQCQLCGKFGHTAIKCYHRFDINYQGNNGVPLAQAPFSHAMLAAAPDHQDSWFFDTGATHHLSHSAQTLSCVQPYSGTDQVTIGDGNSLPILNTGTKSFFFPSKTFSLNQVLHVPHLSTNLISVSKFCTDNAVFFEFHSSCFFVKDQVTKKILLKGWLRDGLYEFSSSSPPRAFVTTGSFSDGAIWHSRLGHPAVPILSKALASCNPSVTLQINKIAPCIICPLAKSHSLPYSLSSSHASHPLALIHTDLWGPAPSTSITGARYFLIFIDDYSRHTWIYFLSTKDQALQSFITFRKMVENQLQTTIKCIQSDNGGEFLAFKPYLEAHGILHQFSCPHTPQQNGRAERKIRHLVETGLALMAQSFLPSKYWTYAFQTAVYLINLLPAKLLHFQSPTQTFFINFPTIIISESSVACVSHPYVLIHNINSAIAPLLVSFLDMHQLIKSSSPPSSPSPHLPSSTPALINSPSLSAPSSPAVSSPIITSDSVPPLIPVPFATSSPAAPSPPPLPLNTHPMVTRAKSGIHKKRSFIVQHTTEPRTYSQASKNDSWVQAMNSEYQALLRNNTWSLVPPPSSAHIVGCRWIYKLKYRPDGSIDRHKARLVAQGFTQTPGIDYFDTFSPVVKPCTIRLILALAVSFQWSVRQLDVENAFLNGDLEEEVFMTQPQGFVNPTYPTYVCKLHKALYGLKQAPRAWFQKLRIALLDYGFQSSRADTSLFIFHTATDILILLVYVDDMVTGSNPMLVSHFISYLRTKFALRDLGPLSYFLGIQAQQLGSVLHLNQHKYIADLLNRTQMETSKPAPTPGRLGRTLSQSDGMSLSDPSEYRRTVGALQYVTLTRPDIAFAVNKACQFMAKPSDVHWMAVKRILRYLKGTIHLGLHFQPAASMELQGYSDADWASCPDDRRSTSGYCVFLGSNLISWSSSKQRLVSKSSAESEYRGLVSLTAELVWIQSLLQELCLPTSPPILWCDNQSAAHLAANPVFHSRSKHIELDLHFIREKVLRQELQICYVPSGDQLADIFTKHLPITQFCNLRSKLTVTYPPLSLRGDDNQTDSTQTATRTAPHSVVTKQLCNLSKPTLTDHCTEPINTGVNVILK</sequence>
<dbReference type="InterPro" id="IPR036397">
    <property type="entry name" value="RNaseH_sf"/>
</dbReference>
<dbReference type="PANTHER" id="PTHR11439">
    <property type="entry name" value="GAG-POL-RELATED RETROTRANSPOSON"/>
    <property type="match status" value="1"/>
</dbReference>
<feature type="compositionally biased region" description="Basic residues" evidence="2">
    <location>
        <begin position="244"/>
        <end position="254"/>
    </location>
</feature>
<dbReference type="Pfam" id="PF00665">
    <property type="entry name" value="rve"/>
    <property type="match status" value="1"/>
</dbReference>
<dbReference type="InterPro" id="IPR001584">
    <property type="entry name" value="Integrase_cat-core"/>
</dbReference>
<dbReference type="Proteomes" id="UP000288805">
    <property type="component" value="Unassembled WGS sequence"/>
</dbReference>
<dbReference type="SUPFAM" id="SSF56672">
    <property type="entry name" value="DNA/RNA polymerases"/>
    <property type="match status" value="1"/>
</dbReference>
<gene>
    <name evidence="4" type="primary">RE1_1161</name>
    <name evidence="4" type="ORF">CK203_101243</name>
</gene>
<proteinExistence type="predicted"/>
<dbReference type="EMBL" id="QGNW01001696">
    <property type="protein sequence ID" value="RVW33027.1"/>
    <property type="molecule type" value="Genomic_DNA"/>
</dbReference>
<name>A0A438DC44_VITVI</name>
<dbReference type="InterPro" id="IPR043502">
    <property type="entry name" value="DNA/RNA_pol_sf"/>
</dbReference>
<dbReference type="GO" id="GO:0015074">
    <property type="term" value="P:DNA integration"/>
    <property type="evidence" value="ECO:0007669"/>
    <property type="project" value="InterPro"/>
</dbReference>
<evidence type="ECO:0000259" key="3">
    <source>
        <dbReference type="PROSITE" id="PS50994"/>
    </source>
</evidence>
<dbReference type="GO" id="GO:0003676">
    <property type="term" value="F:nucleic acid binding"/>
    <property type="evidence" value="ECO:0007669"/>
    <property type="project" value="InterPro"/>
</dbReference>
<dbReference type="GO" id="GO:0004190">
    <property type="term" value="F:aspartic-type endopeptidase activity"/>
    <property type="evidence" value="ECO:0007669"/>
    <property type="project" value="UniProtKB-KW"/>
</dbReference>
<evidence type="ECO:0000313" key="4">
    <source>
        <dbReference type="EMBL" id="RVW33027.1"/>
    </source>
</evidence>
<dbReference type="Pfam" id="PF13976">
    <property type="entry name" value="gag_pre-integrs"/>
    <property type="match status" value="1"/>
</dbReference>
<keyword evidence="1" id="KW-0378">Hydrolase</keyword>
<feature type="region of interest" description="Disordered" evidence="2">
    <location>
        <begin position="216"/>
        <end position="292"/>
    </location>
</feature>
<reference evidence="4 5" key="1">
    <citation type="journal article" date="2018" name="PLoS Genet.">
        <title>Population sequencing reveals clonal diversity and ancestral inbreeding in the grapevine cultivar Chardonnay.</title>
        <authorList>
            <person name="Roach M.J."/>
            <person name="Johnson D.L."/>
            <person name="Bohlmann J."/>
            <person name="van Vuuren H.J."/>
            <person name="Jones S.J."/>
            <person name="Pretorius I.S."/>
            <person name="Schmidt S.A."/>
            <person name="Borneman A.R."/>
        </authorList>
    </citation>
    <scope>NUCLEOTIDE SEQUENCE [LARGE SCALE GENOMIC DNA]</scope>
    <source>
        <strain evidence="5">cv. Chardonnay</strain>
        <tissue evidence="4">Leaf</tissue>
    </source>
</reference>
<dbReference type="InterPro" id="IPR012337">
    <property type="entry name" value="RNaseH-like_sf"/>
</dbReference>